<keyword evidence="2" id="KW-0732">Signal</keyword>
<protein>
    <submittedName>
        <fullName evidence="3">Uncharacterized protein</fullName>
    </submittedName>
</protein>
<feature type="chain" id="PRO_5043983337" evidence="2">
    <location>
        <begin position="17"/>
        <end position="430"/>
    </location>
</feature>
<evidence type="ECO:0000256" key="2">
    <source>
        <dbReference type="SAM" id="SignalP"/>
    </source>
</evidence>
<dbReference type="EMBL" id="OB664521">
    <property type="protein sequence ID" value="CAD7232325.1"/>
    <property type="molecule type" value="Genomic_DNA"/>
</dbReference>
<accession>A0A7R8WIH2</accession>
<gene>
    <name evidence="3" type="ORF">CTOB1V02_LOCUS10161</name>
</gene>
<evidence type="ECO:0000256" key="1">
    <source>
        <dbReference type="SAM" id="MobiDB-lite"/>
    </source>
</evidence>
<feature type="signal peptide" evidence="2">
    <location>
        <begin position="1"/>
        <end position="16"/>
    </location>
</feature>
<feature type="compositionally biased region" description="Basic and acidic residues" evidence="1">
    <location>
        <begin position="140"/>
        <end position="150"/>
    </location>
</feature>
<reference evidence="3" key="1">
    <citation type="submission" date="2020-11" db="EMBL/GenBank/DDBJ databases">
        <authorList>
            <person name="Tran Van P."/>
        </authorList>
    </citation>
    <scope>NUCLEOTIDE SEQUENCE</scope>
</reference>
<evidence type="ECO:0000313" key="3">
    <source>
        <dbReference type="EMBL" id="CAD7232325.1"/>
    </source>
</evidence>
<proteinExistence type="predicted"/>
<feature type="compositionally biased region" description="Polar residues" evidence="1">
    <location>
        <begin position="241"/>
        <end position="250"/>
    </location>
</feature>
<name>A0A7R8WIH2_9CRUS</name>
<dbReference type="OrthoDB" id="9219492at2759"/>
<sequence>MKCVLILALLWTVVTSTPFPQKVEEEAELIPADKRTNREGKQFFFIRPFSIPRDFFNPFGGGPDVVDVPAVGSSGSSDGSDWLDTSSGGGFGGGSFRKIFEDVMNLQRDLVSTLVGRGKSPAANPKNDRPVIDIPLVAPGRDDQPEEKRPSIFDSFFGGFPDLTSILGGPSVPDFDKLPDDYSNTTYREQEIDGKVVRVNETTKKISHPGGQSVFHFKVYQVKPDGPEEEEEETPREPGSVQLTPGNGQRTPGRPPKVPSVELTPGSVQVNPPQVPTVELTPGSVQVNPPQVPTVELTPGSVQVNPPKLTPGGAKLTPGGAELTPGGAELTPGGGQMNPGSIQFTPGSVQLTPGSAQVSPGGGTFQLTPAGGIELPQVIVKETGPVPSGSENRPFIINEPQEDFAEDFGPFQGGGKGFDEPNANDALNEV</sequence>
<dbReference type="AlphaFoldDB" id="A0A7R8WIH2"/>
<feature type="region of interest" description="Disordered" evidence="1">
    <location>
        <begin position="224"/>
        <end position="272"/>
    </location>
</feature>
<organism evidence="3">
    <name type="scientific">Cyprideis torosa</name>
    <dbReference type="NCBI Taxonomy" id="163714"/>
    <lineage>
        <taxon>Eukaryota</taxon>
        <taxon>Metazoa</taxon>
        <taxon>Ecdysozoa</taxon>
        <taxon>Arthropoda</taxon>
        <taxon>Crustacea</taxon>
        <taxon>Oligostraca</taxon>
        <taxon>Ostracoda</taxon>
        <taxon>Podocopa</taxon>
        <taxon>Podocopida</taxon>
        <taxon>Cytherocopina</taxon>
        <taxon>Cytheroidea</taxon>
        <taxon>Cytherideidae</taxon>
        <taxon>Cyprideis</taxon>
    </lineage>
</organism>
<feature type="region of interest" description="Disordered" evidence="1">
    <location>
        <begin position="117"/>
        <end position="150"/>
    </location>
</feature>
<feature type="region of interest" description="Disordered" evidence="1">
    <location>
        <begin position="405"/>
        <end position="430"/>
    </location>
</feature>